<evidence type="ECO:0000313" key="2">
    <source>
        <dbReference type="EMBL" id="KFG38266.1"/>
    </source>
</evidence>
<evidence type="ECO:0008006" key="4">
    <source>
        <dbReference type="Google" id="ProtNLM"/>
    </source>
</evidence>
<evidence type="ECO:0000256" key="1">
    <source>
        <dbReference type="SAM" id="MobiDB-lite"/>
    </source>
</evidence>
<dbReference type="OrthoDB" id="340921at2759"/>
<gene>
    <name evidence="2" type="ORF">TGP89_219160</name>
</gene>
<dbReference type="VEuPathDB" id="ToxoDB:TGP89_219160"/>
<reference evidence="2 3" key="1">
    <citation type="submission" date="2014-03" db="EMBL/GenBank/DDBJ databases">
        <authorList>
            <person name="Sibley D."/>
            <person name="Venepally P."/>
            <person name="Karamycheva S."/>
            <person name="Hadjithomas M."/>
            <person name="Khan A."/>
            <person name="Brunk B."/>
            <person name="Roos D."/>
            <person name="Caler E."/>
            <person name="Lorenzi H."/>
        </authorList>
    </citation>
    <scope>NUCLEOTIDE SEQUENCE [LARGE SCALE GENOMIC DNA]</scope>
    <source>
        <strain evidence="3">p89</strain>
    </source>
</reference>
<dbReference type="Gene3D" id="2.30.29.30">
    <property type="entry name" value="Pleckstrin-homology domain (PH domain)/Phosphotyrosine-binding domain (PTB)"/>
    <property type="match status" value="1"/>
</dbReference>
<organism evidence="2 3">
    <name type="scientific">Toxoplasma gondii p89</name>
    <dbReference type="NCBI Taxonomy" id="943119"/>
    <lineage>
        <taxon>Eukaryota</taxon>
        <taxon>Sar</taxon>
        <taxon>Alveolata</taxon>
        <taxon>Apicomplexa</taxon>
        <taxon>Conoidasida</taxon>
        <taxon>Coccidia</taxon>
        <taxon>Eucoccidiorida</taxon>
        <taxon>Eimeriorina</taxon>
        <taxon>Sarcocystidae</taxon>
        <taxon>Toxoplasma</taxon>
    </lineage>
</organism>
<sequence>MLLITFPTPGSRTPTQVCFLVPHCPAKNTASGFKLRLSLGQETMKVSATASASCIAVLALVACRSEASPAFLGSRGLGSRFEQPQTVEKEVEDAEEELKTAEDDAALEEKNLESEISYRDSLRSQEQRDESAAKGMINVDAEAPGCSVETTGDMDVATDPTDVLTTVPMSISISKRHLSVNYKGRELKPVMKIPLLEIKTPINTLARSRRCFRLFHRTKPLVFCADDTAARDEWIANIYKAVFCINSGNLLTPVQQKAKREKGESVPLPSKSTKVQRWIKEIARQEAEALKEVQEGEMMHRKKKNVVEEVEIVGGSAGAPPKVTVNGDELAFSHAGQREQLMNANNQEF</sequence>
<dbReference type="SUPFAM" id="SSF50729">
    <property type="entry name" value="PH domain-like"/>
    <property type="match status" value="1"/>
</dbReference>
<dbReference type="EMBL" id="AEYI02001373">
    <property type="protein sequence ID" value="KFG38266.1"/>
    <property type="molecule type" value="Genomic_DNA"/>
</dbReference>
<feature type="region of interest" description="Disordered" evidence="1">
    <location>
        <begin position="98"/>
        <end position="134"/>
    </location>
</feature>
<name>A0A086K1J8_TOXGO</name>
<dbReference type="Proteomes" id="UP000028828">
    <property type="component" value="Unassembled WGS sequence"/>
</dbReference>
<protein>
    <recommendedName>
        <fullName evidence="4">PH domain-containing protein</fullName>
    </recommendedName>
</protein>
<dbReference type="InterPro" id="IPR011993">
    <property type="entry name" value="PH-like_dom_sf"/>
</dbReference>
<comment type="caution">
    <text evidence="2">The sequence shown here is derived from an EMBL/GenBank/DDBJ whole genome shotgun (WGS) entry which is preliminary data.</text>
</comment>
<feature type="compositionally biased region" description="Basic and acidic residues" evidence="1">
    <location>
        <begin position="98"/>
        <end position="132"/>
    </location>
</feature>
<evidence type="ECO:0000313" key="3">
    <source>
        <dbReference type="Proteomes" id="UP000028828"/>
    </source>
</evidence>
<dbReference type="AlphaFoldDB" id="A0A086K1J8"/>
<proteinExistence type="predicted"/>
<accession>A0A086K1J8</accession>